<sequence length="334" mass="36205">MKNQRKVLTDISVNSIISNIQYPISNIQYHTTLENKHLLLSLYSFLCHFLSLFFPAVLSINLLACAPIPDTSDPAAKPADISFSVTAVASSVQLEVGSIPAVTDAGTVIRLAGEAVPTKAEAQASKGYVNLSIDADSTRKFSISQHYGSNFTDGGFTLADVLAPNTKYKLYLYMPSAIDLGQTKIQGGEIRGDRVEIPFTTASLPAEGDAVWSEKFAAKEYVTSLNEYHFMESQTGLFVAYFWTPSIPLLMETTSGNSVNKRGLGSYISGTAVPGLYFYYNSGLVMGYASTVTQYIYVIGADKLASPILKDNIKMSVTLPVGPSASYINVITRY</sequence>
<keyword evidence="1" id="KW-1133">Transmembrane helix</keyword>
<keyword evidence="3" id="KW-1185">Reference proteome</keyword>
<protein>
    <submittedName>
        <fullName evidence="2">Uncharacterized protein</fullName>
    </submittedName>
</protein>
<keyword evidence="1" id="KW-0812">Transmembrane</keyword>
<feature type="transmembrane region" description="Helical" evidence="1">
    <location>
        <begin position="38"/>
        <end position="64"/>
    </location>
</feature>
<dbReference type="Proteomes" id="UP001228690">
    <property type="component" value="Chromosome"/>
</dbReference>
<evidence type="ECO:0000313" key="2">
    <source>
        <dbReference type="EMBL" id="WGK68043.1"/>
    </source>
</evidence>
<dbReference type="EMBL" id="CP123443">
    <property type="protein sequence ID" value="WGK68043.1"/>
    <property type="molecule type" value="Genomic_DNA"/>
</dbReference>
<name>A0ABY8MDQ5_9SPIO</name>
<reference evidence="2 3" key="1">
    <citation type="submission" date="2023-04" db="EMBL/GenBank/DDBJ databases">
        <title>Spirochaete genome identified in red abalone sample constitutes a novel genus.</title>
        <authorList>
            <person name="Sharma S.P."/>
            <person name="Purcell C.M."/>
            <person name="Hyde J.R."/>
            <person name="Severin A.J."/>
        </authorList>
    </citation>
    <scope>NUCLEOTIDE SEQUENCE [LARGE SCALE GENOMIC DNA]</scope>
    <source>
        <strain evidence="2 3">SP-2023</strain>
    </source>
</reference>
<evidence type="ECO:0000313" key="3">
    <source>
        <dbReference type="Proteomes" id="UP001228690"/>
    </source>
</evidence>
<gene>
    <name evidence="2" type="ORF">P0082_06050</name>
</gene>
<proteinExistence type="predicted"/>
<evidence type="ECO:0000256" key="1">
    <source>
        <dbReference type="SAM" id="Phobius"/>
    </source>
</evidence>
<dbReference type="RefSeq" id="WP_326926208.1">
    <property type="nucleotide sequence ID" value="NZ_CP123443.1"/>
</dbReference>
<keyword evidence="1" id="KW-0472">Membrane</keyword>
<accession>A0ABY8MDQ5</accession>
<organism evidence="2 3">
    <name type="scientific">Candidatus Haliotispira prima</name>
    <dbReference type="NCBI Taxonomy" id="3034016"/>
    <lineage>
        <taxon>Bacteria</taxon>
        <taxon>Pseudomonadati</taxon>
        <taxon>Spirochaetota</taxon>
        <taxon>Spirochaetia</taxon>
        <taxon>Spirochaetales</taxon>
        <taxon>Spirochaetaceae</taxon>
        <taxon>Candidatus Haliotispira</taxon>
    </lineage>
</organism>